<evidence type="ECO:0000256" key="7">
    <source>
        <dbReference type="ARBA" id="ARBA00023136"/>
    </source>
</evidence>
<dbReference type="InterPro" id="IPR056858">
    <property type="entry name" value="VSR_TRX"/>
</dbReference>
<keyword evidence="13" id="KW-0675">Receptor</keyword>
<evidence type="ECO:0000256" key="3">
    <source>
        <dbReference type="ARBA" id="ARBA00022729"/>
    </source>
</evidence>
<keyword evidence="14" id="KW-1185">Reference proteome</keyword>
<evidence type="ECO:0000259" key="12">
    <source>
        <dbReference type="Pfam" id="PF25011"/>
    </source>
</evidence>
<feature type="domain" description="PA" evidence="11">
    <location>
        <begin position="87"/>
        <end position="166"/>
    </location>
</feature>
<proteinExistence type="predicted"/>
<dbReference type="InterPro" id="IPR046450">
    <property type="entry name" value="PA_dom_sf"/>
</dbReference>
<evidence type="ECO:0000259" key="11">
    <source>
        <dbReference type="Pfam" id="PF02225"/>
    </source>
</evidence>
<evidence type="ECO:0000256" key="1">
    <source>
        <dbReference type="ARBA" id="ARBA00022536"/>
    </source>
</evidence>
<feature type="signal peptide" evidence="10">
    <location>
        <begin position="1"/>
        <end position="23"/>
    </location>
</feature>
<dbReference type="SUPFAM" id="SSF52025">
    <property type="entry name" value="PA domain"/>
    <property type="match status" value="1"/>
</dbReference>
<reference evidence="13" key="2">
    <citation type="submission" date="2023-05" db="EMBL/GenBank/DDBJ databases">
        <authorList>
            <person name="Schelkunov M.I."/>
        </authorList>
    </citation>
    <scope>NUCLEOTIDE SEQUENCE</scope>
    <source>
        <strain evidence="13">Hsosn_3</strain>
        <tissue evidence="13">Leaf</tissue>
    </source>
</reference>
<evidence type="ECO:0000313" key="13">
    <source>
        <dbReference type="EMBL" id="KAK1391170.1"/>
    </source>
</evidence>
<feature type="domain" description="Vacuolar sorting receptor thioredoxin-like" evidence="12">
    <location>
        <begin position="193"/>
        <end position="400"/>
    </location>
</feature>
<evidence type="ECO:0000256" key="5">
    <source>
        <dbReference type="ARBA" id="ARBA00022837"/>
    </source>
</evidence>
<evidence type="ECO:0000256" key="2">
    <source>
        <dbReference type="ARBA" id="ARBA00022692"/>
    </source>
</evidence>
<evidence type="ECO:0000256" key="6">
    <source>
        <dbReference type="ARBA" id="ARBA00022989"/>
    </source>
</evidence>
<keyword evidence="4" id="KW-0677">Repeat</keyword>
<dbReference type="AlphaFoldDB" id="A0AAD8MVJ5"/>
<dbReference type="Proteomes" id="UP001237642">
    <property type="component" value="Unassembled WGS sequence"/>
</dbReference>
<comment type="subcellular location">
    <subcellularLocation>
        <location evidence="9">Endomembrane system</location>
        <topology evidence="9">Single-pass type I membrane protein</topology>
    </subcellularLocation>
</comment>
<accession>A0AAD8MVJ5</accession>
<organism evidence="13 14">
    <name type="scientific">Heracleum sosnowskyi</name>
    <dbReference type="NCBI Taxonomy" id="360622"/>
    <lineage>
        <taxon>Eukaryota</taxon>
        <taxon>Viridiplantae</taxon>
        <taxon>Streptophyta</taxon>
        <taxon>Embryophyta</taxon>
        <taxon>Tracheophyta</taxon>
        <taxon>Spermatophyta</taxon>
        <taxon>Magnoliopsida</taxon>
        <taxon>eudicotyledons</taxon>
        <taxon>Gunneridae</taxon>
        <taxon>Pentapetalae</taxon>
        <taxon>asterids</taxon>
        <taxon>campanulids</taxon>
        <taxon>Apiales</taxon>
        <taxon>Apiaceae</taxon>
        <taxon>Apioideae</taxon>
        <taxon>apioid superclade</taxon>
        <taxon>Tordylieae</taxon>
        <taxon>Tordyliinae</taxon>
        <taxon>Heracleum</taxon>
    </lineage>
</organism>
<gene>
    <name evidence="13" type="ORF">POM88_019348</name>
</gene>
<evidence type="ECO:0000256" key="9">
    <source>
        <dbReference type="ARBA" id="ARBA00046288"/>
    </source>
</evidence>
<evidence type="ECO:0000256" key="10">
    <source>
        <dbReference type="SAM" id="SignalP"/>
    </source>
</evidence>
<sequence>MKEKLGVLVCMSIWFAMHGCCMGNFVVKKSSLTVTSPDNLRDTIYECAMGNFGVPESGGTLVGAVIFPEANGKACKSFDNMISFKSKSAPNLDVFLLANRGDCYLSLKAWNAQNAGAAAIIVADDIAEPVTFMAYPDLVGEAGHADYLQNITIPLALISKSSGDSIKKALATGDLVTLNLDWREAMPHPDEHVKYEFWTTSNDECGPKCESQKQFVNNFKEVAQLLEWEGYTKFTPHYMTWYCPEEFVLSTQCKSQCINHGRYCAPDPDQDFYKGYEGKDVVVQNLLQACVYKVANESGRPWLWWDYVAEFAICCPMKDKKYTKECADEVLRSRGMDVKLIDKCIGDPTSYMDNPILEAEQAAQAGKGSGGNITILPTLVINNRHYTGKLETGAVLRAICSYFNETTKPYDDYTKGCKCPSSHQDLWLTVLTG</sequence>
<evidence type="ECO:0000256" key="8">
    <source>
        <dbReference type="ARBA" id="ARBA00023180"/>
    </source>
</evidence>
<dbReference type="PANTHER" id="PTHR22702:SF1">
    <property type="entry name" value="PROTEASE-ASSOCIATED DOMAIN-CONTAINING PROTEIN 1"/>
    <property type="match status" value="1"/>
</dbReference>
<dbReference type="Gene3D" id="3.50.30.30">
    <property type="match status" value="1"/>
</dbReference>
<evidence type="ECO:0000313" key="14">
    <source>
        <dbReference type="Proteomes" id="UP001237642"/>
    </source>
</evidence>
<dbReference type="InterPro" id="IPR003137">
    <property type="entry name" value="PA_domain"/>
</dbReference>
<reference evidence="13" key="1">
    <citation type="submission" date="2023-02" db="EMBL/GenBank/DDBJ databases">
        <title>Genome of toxic invasive species Heracleum sosnowskyi carries increased number of genes despite the absence of recent whole-genome duplications.</title>
        <authorList>
            <person name="Schelkunov M."/>
            <person name="Shtratnikova V."/>
            <person name="Makarenko M."/>
            <person name="Klepikova A."/>
            <person name="Omelchenko D."/>
            <person name="Novikova G."/>
            <person name="Obukhova E."/>
            <person name="Bogdanov V."/>
            <person name="Penin A."/>
            <person name="Logacheva M."/>
        </authorList>
    </citation>
    <scope>NUCLEOTIDE SEQUENCE</scope>
    <source>
        <strain evidence="13">Hsosn_3</strain>
        <tissue evidence="13">Leaf</tissue>
    </source>
</reference>
<protein>
    <submittedName>
        <fullName evidence="13">Vacuolar-sorting receptor 1</fullName>
    </submittedName>
</protein>
<keyword evidence="7" id="KW-0472">Membrane</keyword>
<dbReference type="EMBL" id="JAUIZM010000004">
    <property type="protein sequence ID" value="KAK1391170.1"/>
    <property type="molecule type" value="Genomic_DNA"/>
</dbReference>
<dbReference type="GO" id="GO:0012505">
    <property type="term" value="C:endomembrane system"/>
    <property type="evidence" value="ECO:0007669"/>
    <property type="project" value="UniProtKB-SubCell"/>
</dbReference>
<dbReference type="PANTHER" id="PTHR22702">
    <property type="entry name" value="PROTEASE-ASSOCIATED DOMAIN-CONTAINING PROTEIN"/>
    <property type="match status" value="1"/>
</dbReference>
<keyword evidence="3 10" id="KW-0732">Signal</keyword>
<name>A0AAD8MVJ5_9APIA</name>
<evidence type="ECO:0000256" key="4">
    <source>
        <dbReference type="ARBA" id="ARBA00022737"/>
    </source>
</evidence>
<dbReference type="Pfam" id="PF25011">
    <property type="entry name" value="VSR_TRX"/>
    <property type="match status" value="1"/>
</dbReference>
<keyword evidence="6" id="KW-1133">Transmembrane helix</keyword>
<keyword evidence="1" id="KW-0245">EGF-like domain</keyword>
<dbReference type="Pfam" id="PF02225">
    <property type="entry name" value="PA"/>
    <property type="match status" value="1"/>
</dbReference>
<keyword evidence="8" id="KW-0325">Glycoprotein</keyword>
<feature type="chain" id="PRO_5041966140" evidence="10">
    <location>
        <begin position="24"/>
        <end position="433"/>
    </location>
</feature>
<keyword evidence="5" id="KW-0106">Calcium</keyword>
<comment type="caution">
    <text evidence="13">The sequence shown here is derived from an EMBL/GenBank/DDBJ whole genome shotgun (WGS) entry which is preliminary data.</text>
</comment>
<keyword evidence="2" id="KW-0812">Transmembrane</keyword>